<evidence type="ECO:0000256" key="6">
    <source>
        <dbReference type="SAM" id="Phobius"/>
    </source>
</evidence>
<feature type="transmembrane region" description="Helical" evidence="6">
    <location>
        <begin position="178"/>
        <end position="202"/>
    </location>
</feature>
<feature type="transmembrane region" description="Helical" evidence="6">
    <location>
        <begin position="6"/>
        <end position="26"/>
    </location>
</feature>
<dbReference type="AlphaFoldDB" id="A0A1J5RJB1"/>
<name>A0A1J5RJB1_9ZZZZ</name>
<dbReference type="GO" id="GO:0015093">
    <property type="term" value="F:ferrous iron transmembrane transporter activity"/>
    <property type="evidence" value="ECO:0007669"/>
    <property type="project" value="TreeGrafter"/>
</dbReference>
<evidence type="ECO:0000256" key="4">
    <source>
        <dbReference type="ARBA" id="ARBA00022989"/>
    </source>
</evidence>
<keyword evidence="4 6" id="KW-1133">Transmembrane helix</keyword>
<evidence type="ECO:0000256" key="3">
    <source>
        <dbReference type="ARBA" id="ARBA00022692"/>
    </source>
</evidence>
<comment type="caution">
    <text evidence="7">The sequence shown here is derived from an EMBL/GenBank/DDBJ whole genome shotgun (WGS) entry which is preliminary data.</text>
</comment>
<keyword evidence="3 6" id="KW-0812">Transmembrane</keyword>
<gene>
    <name evidence="7" type="primary">efeU_7</name>
    <name evidence="7" type="ORF">GALL_258650</name>
</gene>
<comment type="subcellular location">
    <subcellularLocation>
        <location evidence="1">Membrane</location>
        <topology evidence="1">Multi-pass membrane protein</topology>
    </subcellularLocation>
</comment>
<dbReference type="InterPro" id="IPR004923">
    <property type="entry name" value="FTR1/Fip1/EfeU"/>
</dbReference>
<feature type="transmembrane region" description="Helical" evidence="6">
    <location>
        <begin position="68"/>
        <end position="87"/>
    </location>
</feature>
<reference evidence="7" key="1">
    <citation type="submission" date="2016-10" db="EMBL/GenBank/DDBJ databases">
        <title>Sequence of Gallionella enrichment culture.</title>
        <authorList>
            <person name="Poehlein A."/>
            <person name="Muehling M."/>
            <person name="Daniel R."/>
        </authorList>
    </citation>
    <scope>NUCLEOTIDE SEQUENCE</scope>
</reference>
<feature type="transmembrane region" description="Helical" evidence="6">
    <location>
        <begin position="150"/>
        <end position="171"/>
    </location>
</feature>
<evidence type="ECO:0000256" key="5">
    <source>
        <dbReference type="ARBA" id="ARBA00023136"/>
    </source>
</evidence>
<feature type="transmembrane region" description="Helical" evidence="6">
    <location>
        <begin position="113"/>
        <end position="138"/>
    </location>
</feature>
<accession>A0A1J5RJB1</accession>
<evidence type="ECO:0000256" key="1">
    <source>
        <dbReference type="ARBA" id="ARBA00004141"/>
    </source>
</evidence>
<evidence type="ECO:0000313" key="7">
    <source>
        <dbReference type="EMBL" id="OIQ92188.1"/>
    </source>
</evidence>
<comment type="similarity">
    <text evidence="2">Belongs to the oxidase-dependent Fe transporter (OFeT) (TC 9.A.10.1) family.</text>
</comment>
<sequence>MLATLIIVFREVIEAGLVIGIVLAATRGVPRRGLWIGGGVIGGIAAACLVAASADAIANMVAGSGQELFNASVMAIAVLMLTGHNVWMAREGRHMAQEMQSLGNDVVTGRRSLTALAIVVGVAVMREGSEIVLFLYGIALSAGSTANSMFLGGAIGLALGAVVSATVYLGLMRIPTRHVFAVTSWLIALLAAGMASQATVFLQQAGLVTVLSHVVWDTSGVLSDGSLTGKALHTLVGYADRPTGIQLVAYAVTLLSIFTLMRLFGHAPQSPRLNQQTQLNN</sequence>
<dbReference type="EMBL" id="MLJW01000238">
    <property type="protein sequence ID" value="OIQ92188.1"/>
    <property type="molecule type" value="Genomic_DNA"/>
</dbReference>
<evidence type="ECO:0000256" key="2">
    <source>
        <dbReference type="ARBA" id="ARBA00008333"/>
    </source>
</evidence>
<dbReference type="PANTHER" id="PTHR31632">
    <property type="entry name" value="IRON TRANSPORTER FTH1"/>
    <property type="match status" value="1"/>
</dbReference>
<organism evidence="7">
    <name type="scientific">mine drainage metagenome</name>
    <dbReference type="NCBI Taxonomy" id="410659"/>
    <lineage>
        <taxon>unclassified sequences</taxon>
        <taxon>metagenomes</taxon>
        <taxon>ecological metagenomes</taxon>
    </lineage>
</organism>
<keyword evidence="5 6" id="KW-0472">Membrane</keyword>
<dbReference type="Pfam" id="PF03239">
    <property type="entry name" value="FTR1"/>
    <property type="match status" value="1"/>
</dbReference>
<feature type="transmembrane region" description="Helical" evidence="6">
    <location>
        <begin position="33"/>
        <end position="62"/>
    </location>
</feature>
<protein>
    <submittedName>
        <fullName evidence="7">Ferrous iron permease EfeU</fullName>
    </submittedName>
</protein>
<proteinExistence type="inferred from homology"/>
<dbReference type="PANTHER" id="PTHR31632:SF2">
    <property type="entry name" value="PLASMA MEMBRANE IRON PERMEASE"/>
    <property type="match status" value="1"/>
</dbReference>
<dbReference type="GO" id="GO:0033573">
    <property type="term" value="C:high-affinity iron permease complex"/>
    <property type="evidence" value="ECO:0007669"/>
    <property type="project" value="InterPro"/>
</dbReference>
<feature type="transmembrane region" description="Helical" evidence="6">
    <location>
        <begin position="247"/>
        <end position="265"/>
    </location>
</feature>